<dbReference type="Pfam" id="PF14897">
    <property type="entry name" value="EpsG"/>
    <property type="match status" value="1"/>
</dbReference>
<keyword evidence="1" id="KW-1133">Transmembrane helix</keyword>
<sequence>MHVYLLVYLLAAGSAFLVRSPRRSWHLAILTGVFLALFIGTRHEVGCDFTAYAARYESLYPATVGWLQGLQMGEGGFHIINILSRDLGWGFRGVVMLCAILYAWGLVRFSRLAPRPMAFVAIAIPILVVQLGMSGMRQATATALLMLAYVAFTQRRQWLTAGWIGLAFLFHESAIAFLPMALLARRQISAKYLVVGVILLAPLAGMLLGERLDVYSARYVDQIYGENSAGGAWIRYAIAATPLFLCWWKRGKVQAAFPTLYPLLWIFMLITMALVLVGGVSSVALHRLTFYVLPVSLLALLCVVECAFAPTSRRLAWGIPFAMYGLYIVSWFTMSRHGTSCYIPYQSWLLQ</sequence>
<comment type="caution">
    <text evidence="2">The sequence shown here is derived from an EMBL/GenBank/DDBJ whole genome shotgun (WGS) entry which is preliminary data.</text>
</comment>
<feature type="transmembrane region" description="Helical" evidence="1">
    <location>
        <begin position="190"/>
        <end position="209"/>
    </location>
</feature>
<feature type="transmembrane region" description="Helical" evidence="1">
    <location>
        <begin position="260"/>
        <end position="282"/>
    </location>
</feature>
<feature type="transmembrane region" description="Helical" evidence="1">
    <location>
        <begin position="229"/>
        <end position="248"/>
    </location>
</feature>
<dbReference type="Proteomes" id="UP000647183">
    <property type="component" value="Unassembled WGS sequence"/>
</dbReference>
<feature type="transmembrane region" description="Helical" evidence="1">
    <location>
        <begin position="89"/>
        <end position="107"/>
    </location>
</feature>
<gene>
    <name evidence="2" type="ORF">H9645_09795</name>
</gene>
<organism evidence="2 3">
    <name type="scientific">Luteimonas colneyensis</name>
    <dbReference type="NCBI Taxonomy" id="2762230"/>
    <lineage>
        <taxon>Bacteria</taxon>
        <taxon>Pseudomonadati</taxon>
        <taxon>Pseudomonadota</taxon>
        <taxon>Gammaproteobacteria</taxon>
        <taxon>Lysobacterales</taxon>
        <taxon>Lysobacteraceae</taxon>
        <taxon>Luteimonas</taxon>
    </lineage>
</organism>
<keyword evidence="1" id="KW-0472">Membrane</keyword>
<feature type="transmembrane region" description="Helical" evidence="1">
    <location>
        <begin position="119"/>
        <end position="152"/>
    </location>
</feature>
<dbReference type="InterPro" id="IPR049458">
    <property type="entry name" value="EpsG-like"/>
</dbReference>
<protein>
    <submittedName>
        <fullName evidence="2">EpsG family protein</fullName>
    </submittedName>
</protein>
<dbReference type="RefSeq" id="WP_191729522.1">
    <property type="nucleotide sequence ID" value="NZ_JACSQJ010000005.1"/>
</dbReference>
<reference evidence="2 3" key="1">
    <citation type="submission" date="2020-08" db="EMBL/GenBank/DDBJ databases">
        <title>A Genomic Blueprint of the Chicken Gut Microbiome.</title>
        <authorList>
            <person name="Gilroy R."/>
            <person name="Ravi A."/>
            <person name="Getino M."/>
            <person name="Pursley I."/>
            <person name="Horton D.L."/>
            <person name="Alikhan N.-F."/>
            <person name="Baker D."/>
            <person name="Gharbi K."/>
            <person name="Hall N."/>
            <person name="Watson M."/>
            <person name="Adriaenssens E.M."/>
            <person name="Foster-Nyarko E."/>
            <person name="Jarju S."/>
            <person name="Secka A."/>
            <person name="Antonio M."/>
            <person name="Oren A."/>
            <person name="Chaudhuri R."/>
            <person name="La Ragione R.M."/>
            <person name="Hildebrand F."/>
            <person name="Pallen M.J."/>
        </authorList>
    </citation>
    <scope>NUCLEOTIDE SEQUENCE [LARGE SCALE GENOMIC DNA]</scope>
    <source>
        <strain evidence="2 3">Sa2BVA3</strain>
    </source>
</reference>
<dbReference type="EMBL" id="JACSQJ010000005">
    <property type="protein sequence ID" value="MBD7988319.1"/>
    <property type="molecule type" value="Genomic_DNA"/>
</dbReference>
<keyword evidence="1" id="KW-0812">Transmembrane</keyword>
<evidence type="ECO:0000256" key="1">
    <source>
        <dbReference type="SAM" id="Phobius"/>
    </source>
</evidence>
<keyword evidence="3" id="KW-1185">Reference proteome</keyword>
<name>A0ABR8UL55_9GAMM</name>
<feature type="transmembrane region" description="Helical" evidence="1">
    <location>
        <begin position="25"/>
        <end position="41"/>
    </location>
</feature>
<proteinExistence type="predicted"/>
<feature type="transmembrane region" description="Helical" evidence="1">
    <location>
        <begin position="315"/>
        <end position="334"/>
    </location>
</feature>
<feature type="transmembrane region" description="Helical" evidence="1">
    <location>
        <begin position="158"/>
        <end position="178"/>
    </location>
</feature>
<evidence type="ECO:0000313" key="3">
    <source>
        <dbReference type="Proteomes" id="UP000647183"/>
    </source>
</evidence>
<feature type="transmembrane region" description="Helical" evidence="1">
    <location>
        <begin position="288"/>
        <end position="308"/>
    </location>
</feature>
<evidence type="ECO:0000313" key="2">
    <source>
        <dbReference type="EMBL" id="MBD7988319.1"/>
    </source>
</evidence>
<accession>A0ABR8UL55</accession>